<dbReference type="Gene3D" id="3.30.420.10">
    <property type="entry name" value="Ribonuclease H-like superfamily/Ribonuclease H"/>
    <property type="match status" value="1"/>
</dbReference>
<gene>
    <name evidence="2" type="ORF">EOD39_7563</name>
</gene>
<dbReference type="InterPro" id="IPR050951">
    <property type="entry name" value="Retrovirus_Pol_polyprotein"/>
</dbReference>
<dbReference type="EMBL" id="SCEB01215198">
    <property type="protein sequence ID" value="RXM30791.1"/>
    <property type="molecule type" value="Genomic_DNA"/>
</dbReference>
<dbReference type="InterPro" id="IPR036397">
    <property type="entry name" value="RNaseH_sf"/>
</dbReference>
<dbReference type="InterPro" id="IPR001584">
    <property type="entry name" value="Integrase_cat-core"/>
</dbReference>
<evidence type="ECO:0000313" key="2">
    <source>
        <dbReference type="EMBL" id="RXM30791.1"/>
    </source>
</evidence>
<organism evidence="2 3">
    <name type="scientific">Acipenser ruthenus</name>
    <name type="common">Sterlet sturgeon</name>
    <dbReference type="NCBI Taxonomy" id="7906"/>
    <lineage>
        <taxon>Eukaryota</taxon>
        <taxon>Metazoa</taxon>
        <taxon>Chordata</taxon>
        <taxon>Craniata</taxon>
        <taxon>Vertebrata</taxon>
        <taxon>Euteleostomi</taxon>
        <taxon>Actinopterygii</taxon>
        <taxon>Chondrostei</taxon>
        <taxon>Acipenseriformes</taxon>
        <taxon>Acipenseridae</taxon>
        <taxon>Acipenser</taxon>
    </lineage>
</organism>
<feature type="domain" description="Integrase catalytic" evidence="1">
    <location>
        <begin position="1"/>
        <end position="72"/>
    </location>
</feature>
<evidence type="ECO:0000259" key="1">
    <source>
        <dbReference type="PROSITE" id="PS50994"/>
    </source>
</evidence>
<keyword evidence="3" id="KW-1185">Reference proteome</keyword>
<protein>
    <recommendedName>
        <fullName evidence="1">Integrase catalytic domain-containing protein</fullName>
    </recommendedName>
</protein>
<reference evidence="2 3" key="1">
    <citation type="submission" date="2019-01" db="EMBL/GenBank/DDBJ databases">
        <title>Draft Genome and Complete Hox-Cluster Characterization of the Sterlet Sturgeon (Acipenser ruthenus).</title>
        <authorList>
            <person name="Wei Q."/>
        </authorList>
    </citation>
    <scope>NUCLEOTIDE SEQUENCE [LARGE SCALE GENOMIC DNA]</scope>
    <source>
        <strain evidence="2">WHYD16114868_AA</strain>
        <tissue evidence="2">Blood</tissue>
    </source>
</reference>
<evidence type="ECO:0000313" key="3">
    <source>
        <dbReference type="Proteomes" id="UP000289886"/>
    </source>
</evidence>
<proteinExistence type="predicted"/>
<dbReference type="SUPFAM" id="SSF53098">
    <property type="entry name" value="Ribonuclease H-like"/>
    <property type="match status" value="1"/>
</dbReference>
<accession>A0A444U6K0</accession>
<dbReference type="PANTHER" id="PTHR37984">
    <property type="entry name" value="PROTEIN CBG26694"/>
    <property type="match status" value="1"/>
</dbReference>
<dbReference type="Proteomes" id="UP000289886">
    <property type="component" value="Unassembled WGS sequence"/>
</dbReference>
<name>A0A444U6K0_ACIRT</name>
<dbReference type="AlphaFoldDB" id="A0A444U6K0"/>
<sequence>MGIHKTRTTPLHPQSDGMVEQFNRTMGEQLAMFVSDHQRDWDQHLPLLLLSYRTAVHESMGCTPALLMFGRELLTPVDLAFGRPDPEGDPVLAGPEFAHLLQDHLDQAHQFARDHYWELSWCQKRAYDLQCKGSDLTVGENVWLYVPKRQRGCCSKLTFRHEIHSRIRNIANHGDERFSSTVQTS</sequence>
<comment type="caution">
    <text evidence="2">The sequence shown here is derived from an EMBL/GenBank/DDBJ whole genome shotgun (WGS) entry which is preliminary data.</text>
</comment>
<dbReference type="InterPro" id="IPR012337">
    <property type="entry name" value="RNaseH-like_sf"/>
</dbReference>
<dbReference type="PANTHER" id="PTHR37984:SF15">
    <property type="entry name" value="INTEGRASE CATALYTIC DOMAIN-CONTAINING PROTEIN"/>
    <property type="match status" value="1"/>
</dbReference>
<dbReference type="PROSITE" id="PS50994">
    <property type="entry name" value="INTEGRASE"/>
    <property type="match status" value="1"/>
</dbReference>
<dbReference type="GO" id="GO:0015074">
    <property type="term" value="P:DNA integration"/>
    <property type="evidence" value="ECO:0007669"/>
    <property type="project" value="InterPro"/>
</dbReference>
<dbReference type="GO" id="GO:0003676">
    <property type="term" value="F:nucleic acid binding"/>
    <property type="evidence" value="ECO:0007669"/>
    <property type="project" value="InterPro"/>
</dbReference>